<dbReference type="RefSeq" id="WP_420244502.1">
    <property type="nucleotide sequence ID" value="NZ_BOPV01000001.1"/>
</dbReference>
<feature type="domain" description="CAAX prenyl protease 2/Lysostaphin resistance protein A-like" evidence="2">
    <location>
        <begin position="115"/>
        <end position="205"/>
    </location>
</feature>
<dbReference type="EMBL" id="BOPV01000001">
    <property type="protein sequence ID" value="GIL41139.1"/>
    <property type="molecule type" value="Genomic_DNA"/>
</dbReference>
<keyword evidence="1" id="KW-0472">Membrane</keyword>
<keyword evidence="4" id="KW-1185">Reference proteome</keyword>
<evidence type="ECO:0000313" key="3">
    <source>
        <dbReference type="EMBL" id="GIL41139.1"/>
    </source>
</evidence>
<feature type="transmembrane region" description="Helical" evidence="1">
    <location>
        <begin position="77"/>
        <end position="97"/>
    </location>
</feature>
<evidence type="ECO:0000259" key="2">
    <source>
        <dbReference type="Pfam" id="PF02517"/>
    </source>
</evidence>
<name>A0A8S8XGY7_9PROT</name>
<feature type="transmembrane region" description="Helical" evidence="1">
    <location>
        <begin position="146"/>
        <end position="164"/>
    </location>
</feature>
<evidence type="ECO:0000313" key="4">
    <source>
        <dbReference type="Proteomes" id="UP000681075"/>
    </source>
</evidence>
<dbReference type="Pfam" id="PF02517">
    <property type="entry name" value="Rce1-like"/>
    <property type="match status" value="1"/>
</dbReference>
<dbReference type="AlphaFoldDB" id="A0A8S8XGY7"/>
<feature type="transmembrane region" description="Helical" evidence="1">
    <location>
        <begin position="35"/>
        <end position="56"/>
    </location>
</feature>
<keyword evidence="1" id="KW-1133">Transmembrane helix</keyword>
<proteinExistence type="predicted"/>
<evidence type="ECO:0000256" key="1">
    <source>
        <dbReference type="SAM" id="Phobius"/>
    </source>
</evidence>
<feature type="transmembrane region" description="Helical" evidence="1">
    <location>
        <begin position="117"/>
        <end position="134"/>
    </location>
</feature>
<dbReference type="Proteomes" id="UP000681075">
    <property type="component" value="Unassembled WGS sequence"/>
</dbReference>
<sequence>MRNPLPTLAGLALVIAMPILAPLVPLEGASATARILAGEAMFWLLAAALIAIVVVWEKRPLSSIGLHPPTWRSVRRGLGGLAVYLAIGIAMAVLLHVLADGVPQFAGVEATLKSLPVWAMVLLAIRAGVVEELMTRGFALHRLTEWTGYLWIGAVLQLLLFAGLHVPVWGWAKGAIVLVLGAVLTLLYLRHRDLAANMITHALVDSSILLIKLMPDD</sequence>
<comment type="caution">
    <text evidence="3">The sequence shown here is derived from an EMBL/GenBank/DDBJ whole genome shotgun (WGS) entry which is preliminary data.</text>
</comment>
<accession>A0A8S8XGY7</accession>
<dbReference type="GO" id="GO:0080120">
    <property type="term" value="P:CAAX-box protein maturation"/>
    <property type="evidence" value="ECO:0007669"/>
    <property type="project" value="UniProtKB-ARBA"/>
</dbReference>
<dbReference type="InterPro" id="IPR003675">
    <property type="entry name" value="Rce1/LyrA-like_dom"/>
</dbReference>
<keyword evidence="1" id="KW-0812">Transmembrane</keyword>
<protein>
    <submittedName>
        <fullName evidence="3">Abortive infection protein</fullName>
    </submittedName>
</protein>
<organism evidence="3 4">
    <name type="scientific">Roseiterribacter gracilis</name>
    <dbReference type="NCBI Taxonomy" id="2812848"/>
    <lineage>
        <taxon>Bacteria</taxon>
        <taxon>Pseudomonadati</taxon>
        <taxon>Pseudomonadota</taxon>
        <taxon>Alphaproteobacteria</taxon>
        <taxon>Rhodospirillales</taxon>
        <taxon>Roseiterribacteraceae</taxon>
        <taxon>Roseiterribacter</taxon>
    </lineage>
</organism>
<dbReference type="GO" id="GO:0004175">
    <property type="term" value="F:endopeptidase activity"/>
    <property type="evidence" value="ECO:0007669"/>
    <property type="project" value="UniProtKB-ARBA"/>
</dbReference>
<reference evidence="3" key="1">
    <citation type="submission" date="2021-02" db="EMBL/GenBank/DDBJ databases">
        <title>Genome sequence of Rhodospirillales sp. strain TMPK1 isolated from soil.</title>
        <authorList>
            <person name="Nakai R."/>
            <person name="Kusada H."/>
            <person name="Tamaki H."/>
        </authorList>
    </citation>
    <scope>NUCLEOTIDE SEQUENCE</scope>
    <source>
        <strain evidence="3">TMPK1</strain>
    </source>
</reference>
<gene>
    <name evidence="3" type="ORF">TMPK1_33760</name>
</gene>
<feature type="transmembrane region" description="Helical" evidence="1">
    <location>
        <begin position="170"/>
        <end position="189"/>
    </location>
</feature>